<reference evidence="2 3" key="1">
    <citation type="journal article" date="2014" name="Genome Announc.">
        <title>Draft Genome Sequence of the Agar-Degrading Bacterium Catenovulum sp. Strain DS-2, Isolated from Intestines of Haliotis diversicolor.</title>
        <authorList>
            <person name="Shan D."/>
            <person name="Li X."/>
            <person name="Gu Z."/>
            <person name="Wei G."/>
            <person name="Gao Z."/>
            <person name="Shao Z."/>
        </authorList>
    </citation>
    <scope>NUCLEOTIDE SEQUENCE [LARGE SCALE GENOMIC DNA]</scope>
    <source>
        <strain evidence="2 3">DS-2</strain>
    </source>
</reference>
<protein>
    <submittedName>
        <fullName evidence="2">Peroxiredoxin</fullName>
    </submittedName>
</protein>
<dbReference type="InterPro" id="IPR000866">
    <property type="entry name" value="AhpC/TSA"/>
</dbReference>
<dbReference type="RefSeq" id="WP_035016680.1">
    <property type="nucleotide sequence ID" value="NZ_ARZY01000071.1"/>
</dbReference>
<dbReference type="eggNOG" id="COG1225">
    <property type="taxonomic scope" value="Bacteria"/>
</dbReference>
<dbReference type="AlphaFoldDB" id="W7QRT8"/>
<dbReference type="GO" id="GO:0016209">
    <property type="term" value="F:antioxidant activity"/>
    <property type="evidence" value="ECO:0007669"/>
    <property type="project" value="InterPro"/>
</dbReference>
<keyword evidence="3" id="KW-1185">Reference proteome</keyword>
<evidence type="ECO:0000313" key="2">
    <source>
        <dbReference type="EMBL" id="EWH08110.1"/>
    </source>
</evidence>
<feature type="domain" description="Alkyl hydroperoxide reductase subunit C/ Thiol specific antioxidant" evidence="1">
    <location>
        <begin position="6"/>
        <end position="154"/>
    </location>
</feature>
<accession>W7QRT8</accession>
<sequence length="188" mass="21338">MPKVKVGDKITELSLPMLDGKRFEINQLAGKRYLLSFHRFASCPFCNLRIHQLTQQADTWPQQFTVVAIFDSTLADLQASSEKHQAPFYILADQTNQYYRQFAVERSWLKTLKGGLIRLPQLCYAMFVKGYFPWKISGKLHTMPLDILVDEAGVVVEVHYGQDEGDHIEITRINQFAIGVGSGATQSV</sequence>
<dbReference type="OrthoDB" id="9809746at2"/>
<dbReference type="Proteomes" id="UP000019276">
    <property type="component" value="Unassembled WGS sequence"/>
</dbReference>
<dbReference type="GO" id="GO:0016491">
    <property type="term" value="F:oxidoreductase activity"/>
    <property type="evidence" value="ECO:0007669"/>
    <property type="project" value="InterPro"/>
</dbReference>
<name>W7QRT8_9ALTE</name>
<dbReference type="Pfam" id="PF00578">
    <property type="entry name" value="AhpC-TSA"/>
    <property type="match status" value="1"/>
</dbReference>
<dbReference type="STRING" id="1328313.DS2_19056"/>
<proteinExistence type="predicted"/>
<gene>
    <name evidence="2" type="ORF">DS2_19056</name>
</gene>
<dbReference type="Gene3D" id="3.40.30.10">
    <property type="entry name" value="Glutaredoxin"/>
    <property type="match status" value="1"/>
</dbReference>
<dbReference type="SUPFAM" id="SSF52833">
    <property type="entry name" value="Thioredoxin-like"/>
    <property type="match status" value="1"/>
</dbReference>
<dbReference type="InterPro" id="IPR036249">
    <property type="entry name" value="Thioredoxin-like_sf"/>
</dbReference>
<evidence type="ECO:0000313" key="3">
    <source>
        <dbReference type="Proteomes" id="UP000019276"/>
    </source>
</evidence>
<dbReference type="PATRIC" id="fig|1328313.3.peg.3886"/>
<organism evidence="2 3">
    <name type="scientific">Catenovulum agarivorans DS-2</name>
    <dbReference type="NCBI Taxonomy" id="1328313"/>
    <lineage>
        <taxon>Bacteria</taxon>
        <taxon>Pseudomonadati</taxon>
        <taxon>Pseudomonadota</taxon>
        <taxon>Gammaproteobacteria</taxon>
        <taxon>Alteromonadales</taxon>
        <taxon>Alteromonadaceae</taxon>
        <taxon>Catenovulum</taxon>
    </lineage>
</organism>
<comment type="caution">
    <text evidence="2">The sequence shown here is derived from an EMBL/GenBank/DDBJ whole genome shotgun (WGS) entry which is preliminary data.</text>
</comment>
<evidence type="ECO:0000259" key="1">
    <source>
        <dbReference type="Pfam" id="PF00578"/>
    </source>
</evidence>
<dbReference type="EMBL" id="ARZY01000071">
    <property type="protein sequence ID" value="EWH08110.1"/>
    <property type="molecule type" value="Genomic_DNA"/>
</dbReference>